<dbReference type="RefSeq" id="WP_246420457.1">
    <property type="nucleotide sequence ID" value="NZ_BAAAKM010000055.1"/>
</dbReference>
<dbReference type="PANTHER" id="PTHR43244:SF1">
    <property type="entry name" value="5,10-METHYLENETETRAHYDROMETHANOPTERIN REDUCTASE"/>
    <property type="match status" value="1"/>
</dbReference>
<evidence type="ECO:0000256" key="1">
    <source>
        <dbReference type="ARBA" id="ARBA00023002"/>
    </source>
</evidence>
<gene>
    <name evidence="3" type="ORF">HNR07_004662</name>
</gene>
<comment type="caution">
    <text evidence="3">The sequence shown here is derived from an EMBL/GenBank/DDBJ whole genome shotgun (WGS) entry which is preliminary data.</text>
</comment>
<name>A0A840WP05_9ACTN</name>
<dbReference type="PANTHER" id="PTHR43244">
    <property type="match status" value="1"/>
</dbReference>
<sequence>MVKWTHAERLWQGQALLMEPHQGFVSAAASGFRVPVGLGVTLMPLRHPYEAALQARSVAMTTGHSVVAGFGPGSRAFQAGLLGAPYASPLTAAREYLAAVRGLLDGEVVQNEGRYFNISAQLPPAAAPRVDVGLGVLRPGMAGVAGEFADVAITWLTPPDYLRDILVPAIRKSAEEAGRPCPRITAMVPVALERAQVSASELALASNAGHIQAPHYIDMLRRAGVQVSGEDPGETARALVEANAFVSGAPEEVAALLDQYRRAGVDEIVLNATGVRKRCGELEAVNDLKTILAAVAP</sequence>
<dbReference type="Gene3D" id="3.20.20.30">
    <property type="entry name" value="Luciferase-like domain"/>
    <property type="match status" value="1"/>
</dbReference>
<evidence type="ECO:0000313" key="3">
    <source>
        <dbReference type="EMBL" id="MBB5493525.1"/>
    </source>
</evidence>
<dbReference type="AlphaFoldDB" id="A0A840WP05"/>
<dbReference type="InterPro" id="IPR050564">
    <property type="entry name" value="F420-G6PD/mer"/>
</dbReference>
<dbReference type="Proteomes" id="UP000579647">
    <property type="component" value="Unassembled WGS sequence"/>
</dbReference>
<dbReference type="SUPFAM" id="SSF51679">
    <property type="entry name" value="Bacterial luciferase-like"/>
    <property type="match status" value="1"/>
</dbReference>
<reference evidence="3 4" key="1">
    <citation type="submission" date="2020-08" db="EMBL/GenBank/DDBJ databases">
        <title>Sequencing the genomes of 1000 actinobacteria strains.</title>
        <authorList>
            <person name="Klenk H.-P."/>
        </authorList>
    </citation>
    <scope>NUCLEOTIDE SEQUENCE [LARGE SCALE GENOMIC DNA]</scope>
    <source>
        <strain evidence="3 4">DSM 44598</strain>
    </source>
</reference>
<organism evidence="3 4">
    <name type="scientific">Nocardiopsis metallicus</name>
    <dbReference type="NCBI Taxonomy" id="179819"/>
    <lineage>
        <taxon>Bacteria</taxon>
        <taxon>Bacillati</taxon>
        <taxon>Actinomycetota</taxon>
        <taxon>Actinomycetes</taxon>
        <taxon>Streptosporangiales</taxon>
        <taxon>Nocardiopsidaceae</taxon>
        <taxon>Nocardiopsis</taxon>
    </lineage>
</organism>
<dbReference type="CDD" id="cd01097">
    <property type="entry name" value="Tetrahydromethanopterin_reductase"/>
    <property type="match status" value="1"/>
</dbReference>
<dbReference type="GO" id="GO:0004497">
    <property type="term" value="F:monooxygenase activity"/>
    <property type="evidence" value="ECO:0007669"/>
    <property type="project" value="UniProtKB-KW"/>
</dbReference>
<feature type="domain" description="Luciferase-like" evidence="2">
    <location>
        <begin position="28"/>
        <end position="267"/>
    </location>
</feature>
<proteinExistence type="predicted"/>
<accession>A0A840WP05</accession>
<protein>
    <submittedName>
        <fullName evidence="3">Alkanesulfonate monooxygenase SsuD/methylene tetrahydromethanopterin reductase-like flavin-dependent oxidoreductase (Luciferase family)</fullName>
    </submittedName>
</protein>
<keyword evidence="4" id="KW-1185">Reference proteome</keyword>
<keyword evidence="1" id="KW-0560">Oxidoreductase</keyword>
<dbReference type="GO" id="GO:0016705">
    <property type="term" value="F:oxidoreductase activity, acting on paired donors, with incorporation or reduction of molecular oxygen"/>
    <property type="evidence" value="ECO:0007669"/>
    <property type="project" value="InterPro"/>
</dbReference>
<evidence type="ECO:0000259" key="2">
    <source>
        <dbReference type="Pfam" id="PF00296"/>
    </source>
</evidence>
<dbReference type="Pfam" id="PF00296">
    <property type="entry name" value="Bac_luciferase"/>
    <property type="match status" value="1"/>
</dbReference>
<dbReference type="InterPro" id="IPR036661">
    <property type="entry name" value="Luciferase-like_sf"/>
</dbReference>
<dbReference type="EMBL" id="JACHDO010000001">
    <property type="protein sequence ID" value="MBB5493525.1"/>
    <property type="molecule type" value="Genomic_DNA"/>
</dbReference>
<evidence type="ECO:0000313" key="4">
    <source>
        <dbReference type="Proteomes" id="UP000579647"/>
    </source>
</evidence>
<keyword evidence="3" id="KW-0503">Monooxygenase</keyword>
<dbReference type="InterPro" id="IPR011251">
    <property type="entry name" value="Luciferase-like_dom"/>
</dbReference>